<dbReference type="AlphaFoldDB" id="A0A0H5QUR7"/>
<organism evidence="1">
    <name type="scientific">Spongospora subterranea</name>
    <dbReference type="NCBI Taxonomy" id="70186"/>
    <lineage>
        <taxon>Eukaryota</taxon>
        <taxon>Sar</taxon>
        <taxon>Rhizaria</taxon>
        <taxon>Endomyxa</taxon>
        <taxon>Phytomyxea</taxon>
        <taxon>Plasmodiophorida</taxon>
        <taxon>Plasmodiophoridae</taxon>
        <taxon>Spongospora</taxon>
    </lineage>
</organism>
<sequence length="116" mass="13245">YSQAPQHRLYSSPFPQTTVGVARKVAIFAGTRLLACLNFYQDNQALVISKMKYCRPCTVDVKYHRGLANKPKSIIDYQISHVVPLTISSTIYRRLNPLILPEMTITNVIHNRDLIQ</sequence>
<reference evidence="1" key="1">
    <citation type="submission" date="2015-04" db="EMBL/GenBank/DDBJ databases">
        <title>The genome sequence of the plant pathogenic Rhizarian Plasmodiophora brassicae reveals insights in its biotrophic life cycle and the origin of chitin synthesis.</title>
        <authorList>
            <person name="Schwelm A."/>
            <person name="Fogelqvist J."/>
            <person name="Knaust A."/>
            <person name="Julke S."/>
            <person name="Lilja T."/>
            <person name="Dhandapani V."/>
            <person name="Bonilla-Rosso G."/>
            <person name="Karlsson M."/>
            <person name="Shevchenko A."/>
            <person name="Choi S.R."/>
            <person name="Kim H.G."/>
            <person name="Park J.Y."/>
            <person name="Lim Y.P."/>
            <person name="Ludwig-Muller J."/>
            <person name="Dixelius C."/>
        </authorList>
    </citation>
    <scope>NUCLEOTIDE SEQUENCE</scope>
    <source>
        <tissue evidence="1">Potato root galls</tissue>
    </source>
</reference>
<proteinExistence type="predicted"/>
<dbReference type="EMBL" id="HACM01005065">
    <property type="protein sequence ID" value="CRZ05507.1"/>
    <property type="molecule type" value="Transcribed_RNA"/>
</dbReference>
<accession>A0A0H5QUR7</accession>
<evidence type="ECO:0000313" key="1">
    <source>
        <dbReference type="EMBL" id="CRZ05507.1"/>
    </source>
</evidence>
<feature type="non-terminal residue" evidence="1">
    <location>
        <position position="1"/>
    </location>
</feature>
<feature type="non-terminal residue" evidence="1">
    <location>
        <position position="116"/>
    </location>
</feature>
<protein>
    <submittedName>
        <fullName evidence="1">Uncharacterized protein</fullName>
    </submittedName>
</protein>
<name>A0A0H5QUR7_9EUKA</name>